<evidence type="ECO:0000313" key="1">
    <source>
        <dbReference type="EMBL" id="MBW0556185.1"/>
    </source>
</evidence>
<gene>
    <name evidence="1" type="ORF">O181_095900</name>
</gene>
<keyword evidence="2" id="KW-1185">Reference proteome</keyword>
<comment type="caution">
    <text evidence="1">The sequence shown here is derived from an EMBL/GenBank/DDBJ whole genome shotgun (WGS) entry which is preliminary data.</text>
</comment>
<reference evidence="1" key="1">
    <citation type="submission" date="2021-03" db="EMBL/GenBank/DDBJ databases">
        <title>Draft genome sequence of rust myrtle Austropuccinia psidii MF-1, a brazilian biotype.</title>
        <authorList>
            <person name="Quecine M.C."/>
            <person name="Pachon D.M.R."/>
            <person name="Bonatelli M.L."/>
            <person name="Correr F.H."/>
            <person name="Franceschini L.M."/>
            <person name="Leite T.F."/>
            <person name="Margarido G.R.A."/>
            <person name="Almeida C.A."/>
            <person name="Ferrarezi J.A."/>
            <person name="Labate C.A."/>
        </authorList>
    </citation>
    <scope>NUCLEOTIDE SEQUENCE</scope>
    <source>
        <strain evidence="1">MF-1</strain>
    </source>
</reference>
<proteinExistence type="predicted"/>
<evidence type="ECO:0000313" key="2">
    <source>
        <dbReference type="Proteomes" id="UP000765509"/>
    </source>
</evidence>
<organism evidence="1 2">
    <name type="scientific">Austropuccinia psidii MF-1</name>
    <dbReference type="NCBI Taxonomy" id="1389203"/>
    <lineage>
        <taxon>Eukaryota</taxon>
        <taxon>Fungi</taxon>
        <taxon>Dikarya</taxon>
        <taxon>Basidiomycota</taxon>
        <taxon>Pucciniomycotina</taxon>
        <taxon>Pucciniomycetes</taxon>
        <taxon>Pucciniales</taxon>
        <taxon>Sphaerophragmiaceae</taxon>
        <taxon>Austropuccinia</taxon>
    </lineage>
</organism>
<name>A0A9Q3J4Q7_9BASI</name>
<protein>
    <submittedName>
        <fullName evidence="1">Uncharacterized protein</fullName>
    </submittedName>
</protein>
<accession>A0A9Q3J4Q7</accession>
<dbReference type="EMBL" id="AVOT02063530">
    <property type="protein sequence ID" value="MBW0556185.1"/>
    <property type="molecule type" value="Genomic_DNA"/>
</dbReference>
<dbReference type="AlphaFoldDB" id="A0A9Q3J4Q7"/>
<sequence>MEINLLGSPYGISIHSPFMANWPYPSPVANMATSSSYGPFMAFMALHLNPEAIAAIYSQLGISVHFPQNQGEWPKWLFLAIWAHNGHSAQFCALRCKVSKRHFPTLWASFGSEPKSGQRPQKTQKHLSKL</sequence>
<dbReference type="Proteomes" id="UP000765509">
    <property type="component" value="Unassembled WGS sequence"/>
</dbReference>